<accession>A0A9X1XVZ7</accession>
<dbReference type="PANTHER" id="PTHR38731">
    <property type="entry name" value="LIPL45-RELATED LIPOPROTEIN-RELATED"/>
    <property type="match status" value="1"/>
</dbReference>
<sequence length="611" mass="66562">MKFIRITLLLLLAVTMLTPEAAVAKDTKKFGKILDVTGSAVVKKGGEKKFKAVKNMAVTEGDVLITGEEAHIELELDSDKLVYVGPDTKLVIHELVKSAKAMEGKTSLSLQKGSVLIKVKKKLTEDSRFEIKTPTTVMGVMGTEFIVGYAQAQTYVGVLEGRVAVRRATAAEATADVMVRPGEQLWRTADGTGTVEALDWGDLPLFVLEQHYEDLNSAGGALPEVMDLLQRVIEQKTEEELSSRQNGTTAASPVIRFEEEGGISSPGSLPSGNSGGGSGGGQDPAPTYPTIISVPEFEQDPEQRTDASIVLKLYGDRIIRVMRTDTETDLVEGVDYVVAAGANPDQTVLVIQTSYMQGVESGIESLGLKLFFASGFHLPMIELHARVPQPPELDMELIEKEPYSLVWDLSTISVPFTTAIEFNTGGRVPDPIESAITLTNVAAYDPDNPHPKVVSGLSIEGNRLIIKLDGSLEFKSEITFYIQEGLLRNPNTGDLQSLIELSSEVKPHADREQVTYSKSEPGDLVWLVNGLGDAFGPDDDYDTVLSDPTGADPQSLMSLQDFNWEIDGSQLRFTLRQAFLNTLDPGEYILQIPFEYLDVLDHAVIMITVEN</sequence>
<dbReference type="AlphaFoldDB" id="A0A9X1XVZ7"/>
<feature type="domain" description="FecR protein" evidence="3">
    <location>
        <begin position="62"/>
        <end position="163"/>
    </location>
</feature>
<evidence type="ECO:0000313" key="4">
    <source>
        <dbReference type="EMBL" id="MCK8485836.1"/>
    </source>
</evidence>
<reference evidence="4" key="1">
    <citation type="submission" date="2022-04" db="EMBL/GenBank/DDBJ databases">
        <authorList>
            <person name="Seo M.-J."/>
        </authorList>
    </citation>
    <scope>NUCLEOTIDE SEQUENCE</scope>
    <source>
        <strain evidence="4">MBLB2552</strain>
    </source>
</reference>
<feature type="chain" id="PRO_5040908975" evidence="2">
    <location>
        <begin position="25"/>
        <end position="611"/>
    </location>
</feature>
<feature type="compositionally biased region" description="Low complexity" evidence="1">
    <location>
        <begin position="262"/>
        <end position="272"/>
    </location>
</feature>
<evidence type="ECO:0000256" key="1">
    <source>
        <dbReference type="SAM" id="MobiDB-lite"/>
    </source>
</evidence>
<evidence type="ECO:0000313" key="5">
    <source>
        <dbReference type="Proteomes" id="UP001139534"/>
    </source>
</evidence>
<keyword evidence="5" id="KW-1185">Reference proteome</keyword>
<proteinExistence type="predicted"/>
<gene>
    <name evidence="4" type="ORF">M0651_01450</name>
</gene>
<evidence type="ECO:0000259" key="3">
    <source>
        <dbReference type="Pfam" id="PF04773"/>
    </source>
</evidence>
<comment type="caution">
    <text evidence="4">The sequence shown here is derived from an EMBL/GenBank/DDBJ whole genome shotgun (WGS) entry which is preliminary data.</text>
</comment>
<dbReference type="RefSeq" id="WP_248550071.1">
    <property type="nucleotide sequence ID" value="NZ_JALPRK010000001.1"/>
</dbReference>
<dbReference type="Proteomes" id="UP001139534">
    <property type="component" value="Unassembled WGS sequence"/>
</dbReference>
<dbReference type="InterPro" id="IPR006860">
    <property type="entry name" value="FecR"/>
</dbReference>
<organism evidence="4 5">
    <name type="scientific">Paenibacillus mellifer</name>
    <dbReference type="NCBI Taxonomy" id="2937794"/>
    <lineage>
        <taxon>Bacteria</taxon>
        <taxon>Bacillati</taxon>
        <taxon>Bacillota</taxon>
        <taxon>Bacilli</taxon>
        <taxon>Bacillales</taxon>
        <taxon>Paenibacillaceae</taxon>
        <taxon>Paenibacillus</taxon>
    </lineage>
</organism>
<evidence type="ECO:0000256" key="2">
    <source>
        <dbReference type="SAM" id="SignalP"/>
    </source>
</evidence>
<name>A0A9X1XVZ7_9BACL</name>
<feature type="compositionally biased region" description="Gly residues" evidence="1">
    <location>
        <begin position="273"/>
        <end position="282"/>
    </location>
</feature>
<feature type="region of interest" description="Disordered" evidence="1">
    <location>
        <begin position="260"/>
        <end position="290"/>
    </location>
</feature>
<keyword evidence="2" id="KW-0732">Signal</keyword>
<dbReference type="Pfam" id="PF04773">
    <property type="entry name" value="FecR"/>
    <property type="match status" value="1"/>
</dbReference>
<protein>
    <submittedName>
        <fullName evidence="4">FecR domain-containing protein</fullName>
    </submittedName>
</protein>
<feature type="signal peptide" evidence="2">
    <location>
        <begin position="1"/>
        <end position="24"/>
    </location>
</feature>
<dbReference type="EMBL" id="JALPRK010000001">
    <property type="protein sequence ID" value="MCK8485836.1"/>
    <property type="molecule type" value="Genomic_DNA"/>
</dbReference>
<dbReference type="Gene3D" id="2.60.120.1440">
    <property type="match status" value="1"/>
</dbReference>